<dbReference type="AlphaFoldDB" id="A0A4R1HSJ6"/>
<dbReference type="Pfam" id="PF02771">
    <property type="entry name" value="Acyl-CoA_dh_N"/>
    <property type="match status" value="1"/>
</dbReference>
<evidence type="ECO:0000313" key="2">
    <source>
        <dbReference type="EMBL" id="TCK25617.1"/>
    </source>
</evidence>
<protein>
    <submittedName>
        <fullName evidence="2">Alkylation response protein AidB-like acyl-CoA dehydrogenase</fullName>
    </submittedName>
</protein>
<dbReference type="GO" id="GO:0003995">
    <property type="term" value="F:acyl-CoA dehydrogenase activity"/>
    <property type="evidence" value="ECO:0007669"/>
    <property type="project" value="TreeGrafter"/>
</dbReference>
<name>A0A4R1HSJ6_PSEEN</name>
<dbReference type="InterPro" id="IPR013786">
    <property type="entry name" value="AcylCoA_DH/ox_N"/>
</dbReference>
<feature type="domain" description="Acyl-CoA dehydrogenase/oxidase N-terminal" evidence="1">
    <location>
        <begin position="30"/>
        <end position="104"/>
    </location>
</feature>
<dbReference type="PANTHER" id="PTHR43884:SF12">
    <property type="entry name" value="ISOVALERYL-COA DEHYDROGENASE, MITOCHONDRIAL-RELATED"/>
    <property type="match status" value="1"/>
</dbReference>
<dbReference type="EMBL" id="SMFZ01000001">
    <property type="protein sequence ID" value="TCK25617.1"/>
    <property type="molecule type" value="Genomic_DNA"/>
</dbReference>
<dbReference type="Gene3D" id="1.10.540.10">
    <property type="entry name" value="Acyl-CoA dehydrogenase/oxidase, N-terminal domain"/>
    <property type="match status" value="1"/>
</dbReference>
<dbReference type="Proteomes" id="UP000295560">
    <property type="component" value="Unassembled WGS sequence"/>
</dbReference>
<gene>
    <name evidence="2" type="ORF">EV378_1431</name>
</gene>
<dbReference type="SUPFAM" id="SSF56645">
    <property type="entry name" value="Acyl-CoA dehydrogenase NM domain-like"/>
    <property type="match status" value="1"/>
</dbReference>
<dbReference type="InterPro" id="IPR046373">
    <property type="entry name" value="Acyl-CoA_Oxase/DH_mid-dom_sf"/>
</dbReference>
<dbReference type="PANTHER" id="PTHR43884">
    <property type="entry name" value="ACYL-COA DEHYDROGENASE"/>
    <property type="match status" value="1"/>
</dbReference>
<comment type="caution">
    <text evidence="2">The sequence shown here is derived from an EMBL/GenBank/DDBJ whole genome shotgun (WGS) entry which is preliminary data.</text>
</comment>
<dbReference type="InterPro" id="IPR037069">
    <property type="entry name" value="AcylCoA_DH/ox_N_sf"/>
</dbReference>
<sequence length="385" mass="39966">MPDAARTVSPAADPFPTADDLAAHPAVVAAAGVAADVLEPQAAAADDPSRGVPRSTLDTITQAGLLSVTVPVDEGGHGGGQREEAEVVERLAGACGATWFVGTQHRTPQLMSRGGPRGMPAEAFRAGPAADGHRAGLATATTQAGIAVAHLRRHGPPAVTAEPHGTGWRLHGRSDWCTGWGLVDLVMIGAAAAGDRLLFVLVPARPAPGLEAGDPLPLSVMGGTRTVALTMDGLEVDGGSVLSEVDGESYRRHDLARTANATPASIGLLRRILSEMDRQGSARGRPEANELAAAMAERGRQLRDEAYALLTGVPLFERVPERVALRGELAALTVRAAQALVATRSGSALLSSSPEQRWAREAAFHMVQAQTDPVRRAQLDAFGRG</sequence>
<dbReference type="OrthoDB" id="3536625at2"/>
<reference evidence="2 3" key="1">
    <citation type="submission" date="2019-03" db="EMBL/GenBank/DDBJ databases">
        <title>Sequencing the genomes of 1000 actinobacteria strains.</title>
        <authorList>
            <person name="Klenk H.-P."/>
        </authorList>
    </citation>
    <scope>NUCLEOTIDE SEQUENCE [LARGE SCALE GENOMIC DNA]</scope>
    <source>
        <strain evidence="2 3">DSM 44969</strain>
    </source>
</reference>
<keyword evidence="3" id="KW-1185">Reference proteome</keyword>
<accession>A0A4R1HSJ6</accession>
<dbReference type="GO" id="GO:0050660">
    <property type="term" value="F:flavin adenine dinucleotide binding"/>
    <property type="evidence" value="ECO:0007669"/>
    <property type="project" value="InterPro"/>
</dbReference>
<dbReference type="RefSeq" id="WP_132421979.1">
    <property type="nucleotide sequence ID" value="NZ_SMFZ01000001.1"/>
</dbReference>
<evidence type="ECO:0000313" key="3">
    <source>
        <dbReference type="Proteomes" id="UP000295560"/>
    </source>
</evidence>
<proteinExistence type="predicted"/>
<dbReference type="Gene3D" id="2.40.110.10">
    <property type="entry name" value="Butyryl-CoA Dehydrogenase, subunit A, domain 2"/>
    <property type="match status" value="1"/>
</dbReference>
<organism evidence="2 3">
    <name type="scientific">Pseudonocardia endophytica</name>
    <dbReference type="NCBI Taxonomy" id="401976"/>
    <lineage>
        <taxon>Bacteria</taxon>
        <taxon>Bacillati</taxon>
        <taxon>Actinomycetota</taxon>
        <taxon>Actinomycetes</taxon>
        <taxon>Pseudonocardiales</taxon>
        <taxon>Pseudonocardiaceae</taxon>
        <taxon>Pseudonocardia</taxon>
    </lineage>
</organism>
<evidence type="ECO:0000259" key="1">
    <source>
        <dbReference type="Pfam" id="PF02771"/>
    </source>
</evidence>
<dbReference type="InterPro" id="IPR009100">
    <property type="entry name" value="AcylCoA_DH/oxidase_NM_dom_sf"/>
</dbReference>